<dbReference type="Proteomes" id="UP000034837">
    <property type="component" value="Unassembled WGS sequence"/>
</dbReference>
<organism evidence="2 3">
    <name type="scientific">Candidatus Magasanikbacteria bacterium GW2011_GWA2_42_32</name>
    <dbReference type="NCBI Taxonomy" id="1619039"/>
    <lineage>
        <taxon>Bacteria</taxon>
        <taxon>Candidatus Magasanikiibacteriota</taxon>
    </lineage>
</organism>
<evidence type="ECO:0000313" key="3">
    <source>
        <dbReference type="Proteomes" id="UP000034837"/>
    </source>
</evidence>
<reference evidence="2 3" key="1">
    <citation type="journal article" date="2015" name="Nature">
        <title>rRNA introns, odd ribosomes, and small enigmatic genomes across a large radiation of phyla.</title>
        <authorList>
            <person name="Brown C.T."/>
            <person name="Hug L.A."/>
            <person name="Thomas B.C."/>
            <person name="Sharon I."/>
            <person name="Castelle C.J."/>
            <person name="Singh A."/>
            <person name="Wilkins M.J."/>
            <person name="Williams K.H."/>
            <person name="Banfield J.F."/>
        </authorList>
    </citation>
    <scope>NUCLEOTIDE SEQUENCE [LARGE SCALE GENOMIC DNA]</scope>
</reference>
<gene>
    <name evidence="2" type="ORF">UV20_C0006G0090</name>
</gene>
<feature type="region of interest" description="Disordered" evidence="1">
    <location>
        <begin position="108"/>
        <end position="139"/>
    </location>
</feature>
<protein>
    <submittedName>
        <fullName evidence="2">Uncharacterized protein</fullName>
    </submittedName>
</protein>
<evidence type="ECO:0000313" key="2">
    <source>
        <dbReference type="EMBL" id="KKS56807.1"/>
    </source>
</evidence>
<accession>A0A0G1A6Z5</accession>
<name>A0A0G1A6Z5_9BACT</name>
<comment type="caution">
    <text evidence="2">The sequence shown here is derived from an EMBL/GenBank/DDBJ whole genome shotgun (WGS) entry which is preliminary data.</text>
</comment>
<proteinExistence type="predicted"/>
<dbReference type="AlphaFoldDB" id="A0A0G1A6Z5"/>
<evidence type="ECO:0000256" key="1">
    <source>
        <dbReference type="SAM" id="MobiDB-lite"/>
    </source>
</evidence>
<feature type="compositionally biased region" description="Basic and acidic residues" evidence="1">
    <location>
        <begin position="108"/>
        <end position="130"/>
    </location>
</feature>
<sequence length="139" mass="15928">MKSGLKRILNLIAKTGDRLIVSEADFANPYVVMSLEDYEYLVSLEFSEEENFSLGEMSESDLLEKINHDIAIWKAQQKIVPNIAEEVNLENEPIEAAEEDLFLDESMKEDGKDSLEKSETAAKEENKPEDQYYFEPLES</sequence>
<dbReference type="EMBL" id="LCDO01000006">
    <property type="protein sequence ID" value="KKS56807.1"/>
    <property type="molecule type" value="Genomic_DNA"/>
</dbReference>